<comment type="similarity">
    <text evidence="2">Belongs to the DIPK family.</text>
</comment>
<keyword evidence="3" id="KW-0812">Transmembrane</keyword>
<dbReference type="InterPro" id="IPR029244">
    <property type="entry name" value="FAM69_N"/>
</dbReference>
<dbReference type="Proteomes" id="UP000694391">
    <property type="component" value="Unplaced"/>
</dbReference>
<protein>
    <submittedName>
        <fullName evidence="11">Divergent protein kinase domain 1B</fullName>
    </submittedName>
</protein>
<keyword evidence="7" id="KW-0472">Membrane</keyword>
<reference evidence="11" key="1">
    <citation type="submission" date="2025-08" db="UniProtKB">
        <authorList>
            <consortium name="Ensembl"/>
        </authorList>
    </citation>
    <scope>IDENTIFICATION</scope>
</reference>
<evidence type="ECO:0000256" key="9">
    <source>
        <dbReference type="SAM" id="MobiDB-lite"/>
    </source>
</evidence>
<dbReference type="InterPro" id="IPR022049">
    <property type="entry name" value="FAM69_kinase_dom"/>
</dbReference>
<evidence type="ECO:0000313" key="12">
    <source>
        <dbReference type="Proteomes" id="UP000694391"/>
    </source>
</evidence>
<keyword evidence="6" id="KW-1133">Transmembrane helix</keyword>
<comment type="subcellular location">
    <subcellularLocation>
        <location evidence="1">Endoplasmic reticulum membrane</location>
        <topology evidence="1">Single-pass type II membrane protein</topology>
    </subcellularLocation>
</comment>
<keyword evidence="8" id="KW-1015">Disulfide bond</keyword>
<gene>
    <name evidence="11" type="primary">DIPK1B</name>
</gene>
<evidence type="ECO:0000256" key="4">
    <source>
        <dbReference type="ARBA" id="ARBA00022824"/>
    </source>
</evidence>
<dbReference type="AlphaFoldDB" id="A0A8C0JMJ3"/>
<evidence type="ECO:0000256" key="1">
    <source>
        <dbReference type="ARBA" id="ARBA00004648"/>
    </source>
</evidence>
<dbReference type="GO" id="GO:0005789">
    <property type="term" value="C:endoplasmic reticulum membrane"/>
    <property type="evidence" value="ECO:0007669"/>
    <property type="project" value="UniProtKB-SubCell"/>
</dbReference>
<feature type="domain" description="FAM69 N-terminal" evidence="10">
    <location>
        <begin position="170"/>
        <end position="328"/>
    </location>
</feature>
<dbReference type="GeneTree" id="ENSGT00390000006452"/>
<feature type="compositionally biased region" description="Polar residues" evidence="9">
    <location>
        <begin position="109"/>
        <end position="121"/>
    </location>
</feature>
<proteinExistence type="inferred from homology"/>
<name>A0A8C0JMJ3_CANLU</name>
<evidence type="ECO:0000256" key="7">
    <source>
        <dbReference type="ARBA" id="ARBA00023136"/>
    </source>
</evidence>
<dbReference type="Pfam" id="PF12260">
    <property type="entry name" value="PIP49_C"/>
    <property type="match status" value="1"/>
</dbReference>
<evidence type="ECO:0000256" key="3">
    <source>
        <dbReference type="ARBA" id="ARBA00022692"/>
    </source>
</evidence>
<dbReference type="PANTHER" id="PTHR21093">
    <property type="entry name" value="DIVERGENT PROTEIN KINASE DOMAIN 1C-RELATED"/>
    <property type="match status" value="1"/>
</dbReference>
<keyword evidence="5" id="KW-0735">Signal-anchor</keyword>
<dbReference type="SMART" id="SM01299">
    <property type="entry name" value="PIP49_N"/>
    <property type="match status" value="1"/>
</dbReference>
<evidence type="ECO:0000256" key="8">
    <source>
        <dbReference type="ARBA" id="ARBA00023157"/>
    </source>
</evidence>
<accession>A0A8C0JMJ3</accession>
<dbReference type="Ensembl" id="ENSCAFT00020003601.1">
    <property type="protein sequence ID" value="ENSCAFP00020003106.1"/>
    <property type="gene ID" value="ENSCAFG00020002631.1"/>
</dbReference>
<reference evidence="11" key="2">
    <citation type="submission" date="2025-09" db="UniProtKB">
        <authorList>
            <consortium name="Ensembl"/>
        </authorList>
    </citation>
    <scope>IDENTIFICATION</scope>
</reference>
<sequence length="578" mass="64662">MFVQLGSTDFSDATGEKHTNHNRKKWVMGLVNIRSLCSLKETLLANHLFDKVAASRRHRELPTVNTRTQTLAKRRWEKILNGLSKEDKCVLTSSVDREMHAAAPAPPQLTATSAGDTSSRVSEPPGASEWRENPPSHKSPAKAQGRRAPRRPTAACERARGGARLHRDQGRLPGLRVKYVFLVWLGIFVGSWMVYVHYSSYAELCRGRVCQVVICDQYHKGIISGSICQDLCNLHKVEWRTCLSSVPGQQVYSGLWQGKEVTIKCGIEEGLDPKARSDPAPRQELVLFDKPTRGTSIKEFREMTLSFLKATLGDLPSLPALVGQVLLMADFNKDSRVSLAEAKSVWALLQRNEFLLLLSLQEEHASRLLGSCGDLYVTEGVPHGSWHGAALPPLLHTLLPPALHSALQRWLGPAWPWRAKVAIGLLEFVEELFHGAYGTFYMCETTLANVGYTAQYDFRMADLQQVAPEAAVRRFLQGRRCEHSRDCTYGRDCRAPCDKLMRQCKDDLIQPNLAKVCELLRDYLLPGAPADLRQELGKQLRTCTTLSGLASQVEAHHSLVLSHLKTLLWKEISNTKYS</sequence>
<evidence type="ECO:0000256" key="2">
    <source>
        <dbReference type="ARBA" id="ARBA00006338"/>
    </source>
</evidence>
<dbReference type="PANTHER" id="PTHR21093:SF3">
    <property type="entry name" value="DIVERGENT PROTEIN KINASE DOMAIN 1B"/>
    <property type="match status" value="1"/>
</dbReference>
<evidence type="ECO:0000313" key="11">
    <source>
        <dbReference type="Ensembl" id="ENSCAFP00020003106.1"/>
    </source>
</evidence>
<keyword evidence="12" id="KW-1185">Reference proteome</keyword>
<evidence type="ECO:0000256" key="5">
    <source>
        <dbReference type="ARBA" id="ARBA00022968"/>
    </source>
</evidence>
<organism evidence="11 12">
    <name type="scientific">Canis lupus dingo</name>
    <name type="common">dingo</name>
    <dbReference type="NCBI Taxonomy" id="286419"/>
    <lineage>
        <taxon>Eukaryota</taxon>
        <taxon>Metazoa</taxon>
        <taxon>Chordata</taxon>
        <taxon>Craniata</taxon>
        <taxon>Vertebrata</taxon>
        <taxon>Euteleostomi</taxon>
        <taxon>Mammalia</taxon>
        <taxon>Eutheria</taxon>
        <taxon>Laurasiatheria</taxon>
        <taxon>Carnivora</taxon>
        <taxon>Caniformia</taxon>
        <taxon>Canidae</taxon>
        <taxon>Canis</taxon>
    </lineage>
</organism>
<dbReference type="Pfam" id="PF14875">
    <property type="entry name" value="PIP49_N"/>
    <property type="match status" value="1"/>
</dbReference>
<feature type="region of interest" description="Disordered" evidence="9">
    <location>
        <begin position="101"/>
        <end position="162"/>
    </location>
</feature>
<evidence type="ECO:0000256" key="6">
    <source>
        <dbReference type="ARBA" id="ARBA00022989"/>
    </source>
</evidence>
<evidence type="ECO:0000259" key="10">
    <source>
        <dbReference type="SMART" id="SM01299"/>
    </source>
</evidence>
<keyword evidence="4" id="KW-0256">Endoplasmic reticulum</keyword>